<dbReference type="KEGG" id="lau:G293_04415"/>
<name>A0A0G3I7I6_LIBAF</name>
<accession>A0A0G3I7I6</accession>
<dbReference type="RefSeq" id="WP_047264468.1">
    <property type="nucleotide sequence ID" value="NZ_CP004021.1"/>
</dbReference>
<evidence type="ECO:0000313" key="3">
    <source>
        <dbReference type="EMBL" id="AKK20498.1"/>
    </source>
</evidence>
<feature type="signal peptide" evidence="2">
    <location>
        <begin position="1"/>
        <end position="24"/>
    </location>
</feature>
<gene>
    <name evidence="3" type="ORF">G293_04415</name>
</gene>
<dbReference type="AlphaFoldDB" id="A0A0G3I7I6"/>
<dbReference type="PATRIC" id="fig|1277257.4.peg.954"/>
<reference evidence="3 4" key="1">
    <citation type="journal article" date="2015" name="Genome Announc.">
        <title>Complete Genome Sequence of 'Candidatus Liberibacter africanus,' a Bacterium Associated with Citrus Huanglongbing.</title>
        <authorList>
            <person name="Lin H."/>
            <person name="Pietersen G."/>
            <person name="Han C."/>
            <person name="Read D.A."/>
            <person name="Lou B."/>
            <person name="Gupta G."/>
            <person name="Civerolo E.L."/>
        </authorList>
    </citation>
    <scope>NUCLEOTIDE SEQUENCE [LARGE SCALE GENOMIC DNA]</scope>
    <source>
        <strain evidence="3 4">PTSAPSY</strain>
    </source>
</reference>
<keyword evidence="4" id="KW-1185">Reference proteome</keyword>
<evidence type="ECO:0000313" key="4">
    <source>
        <dbReference type="Proteomes" id="UP000035503"/>
    </source>
</evidence>
<proteinExistence type="predicted"/>
<dbReference type="EMBL" id="CP004021">
    <property type="protein sequence ID" value="AKK20498.1"/>
    <property type="molecule type" value="Genomic_DNA"/>
</dbReference>
<feature type="region of interest" description="Disordered" evidence="1">
    <location>
        <begin position="43"/>
        <end position="66"/>
    </location>
</feature>
<organism evidence="3 4">
    <name type="scientific">Candidatus Liberibacter africanus PTSAPSY</name>
    <dbReference type="NCBI Taxonomy" id="1277257"/>
    <lineage>
        <taxon>Bacteria</taxon>
        <taxon>Pseudomonadati</taxon>
        <taxon>Pseudomonadota</taxon>
        <taxon>Alphaproteobacteria</taxon>
        <taxon>Hyphomicrobiales</taxon>
        <taxon>Rhizobiaceae</taxon>
        <taxon>Liberibacter</taxon>
    </lineage>
</organism>
<dbReference type="Proteomes" id="UP000035503">
    <property type="component" value="Chromosome"/>
</dbReference>
<feature type="chain" id="PRO_5002555107" evidence="2">
    <location>
        <begin position="25"/>
        <end position="98"/>
    </location>
</feature>
<dbReference type="STRING" id="1277257.G293_04415"/>
<evidence type="ECO:0000256" key="1">
    <source>
        <dbReference type="SAM" id="MobiDB-lite"/>
    </source>
</evidence>
<evidence type="ECO:0000256" key="2">
    <source>
        <dbReference type="SAM" id="SignalP"/>
    </source>
</evidence>
<dbReference type="PROSITE" id="PS51257">
    <property type="entry name" value="PROKAR_LIPOPROTEIN"/>
    <property type="match status" value="1"/>
</dbReference>
<sequence length="98" mass="10536">MKLSLSPITQMFVFSAALFSCDSAADPVQKSNIDPTPIVVANPVAAPPPTPAPDNFDEPSPQSIEKQARGISHDILNLGIDLGLNMIRKDEKKDLQPI</sequence>
<protein>
    <submittedName>
        <fullName evidence="3">Uncharacterized protein</fullName>
    </submittedName>
</protein>
<keyword evidence="2" id="KW-0732">Signal</keyword>